<dbReference type="EMBL" id="BKCJ010421906">
    <property type="protein sequence ID" value="GFA42614.1"/>
    <property type="molecule type" value="Genomic_DNA"/>
</dbReference>
<evidence type="ECO:0000256" key="1">
    <source>
        <dbReference type="SAM" id="MobiDB-lite"/>
    </source>
</evidence>
<gene>
    <name evidence="2" type="ORF">Tci_614586</name>
</gene>
<accession>A0A699JM17</accession>
<comment type="caution">
    <text evidence="2">The sequence shown here is derived from an EMBL/GenBank/DDBJ whole genome shotgun (WGS) entry which is preliminary data.</text>
</comment>
<evidence type="ECO:0000313" key="2">
    <source>
        <dbReference type="EMBL" id="GFA42614.1"/>
    </source>
</evidence>
<proteinExistence type="predicted"/>
<organism evidence="2">
    <name type="scientific">Tanacetum cinerariifolium</name>
    <name type="common">Dalmatian daisy</name>
    <name type="synonym">Chrysanthemum cinerariifolium</name>
    <dbReference type="NCBI Taxonomy" id="118510"/>
    <lineage>
        <taxon>Eukaryota</taxon>
        <taxon>Viridiplantae</taxon>
        <taxon>Streptophyta</taxon>
        <taxon>Embryophyta</taxon>
        <taxon>Tracheophyta</taxon>
        <taxon>Spermatophyta</taxon>
        <taxon>Magnoliopsida</taxon>
        <taxon>eudicotyledons</taxon>
        <taxon>Gunneridae</taxon>
        <taxon>Pentapetalae</taxon>
        <taxon>asterids</taxon>
        <taxon>campanulids</taxon>
        <taxon>Asterales</taxon>
        <taxon>Asteraceae</taxon>
        <taxon>Asteroideae</taxon>
        <taxon>Anthemideae</taxon>
        <taxon>Anthemidinae</taxon>
        <taxon>Tanacetum</taxon>
    </lineage>
</organism>
<sequence>MTEAQQLKLVTKRSMHQTHISQPSRLGVDEGTCSKLGVPDVPTDESEEELSWNSIDDEGDDKEEKNDDGDDGKDQDGDYDDEDDDGEEVDDEDEGGSDEKESDEETREEESFDPIPQTPKNSKDEGNGVEDIGLNVEREEGLNEEEEEDKLYRDVNINQGRGIQATLEVEDTHVTLTFVNPDGQQESSSVSSQFVTSMLNLTLDVGMESIFETTSQMDVQTPTSVAPLPITTPTMTSSTIATTTTTSQAPILPTTVLSDITQNLPSFSLLFGFDNRLRTLEANFSESDRLRDEGQRENDEFLKSVDKNIKKIIKEQVKDQVKVQVSKILLRIEQAVNEQLEVKVLTRSSHSSRTSYDVVADLSEMKLKKILIEKMEGNKFIQRSDEQRNLYKALVNAYEADKIILDTYGETVTLKKR</sequence>
<feature type="region of interest" description="Disordered" evidence="1">
    <location>
        <begin position="1"/>
        <end position="148"/>
    </location>
</feature>
<name>A0A699JM17_TANCI</name>
<protein>
    <submittedName>
        <fullName evidence="2">Uncharacterized protein</fullName>
    </submittedName>
</protein>
<reference evidence="2" key="1">
    <citation type="journal article" date="2019" name="Sci. Rep.">
        <title>Draft genome of Tanacetum cinerariifolium, the natural source of mosquito coil.</title>
        <authorList>
            <person name="Yamashiro T."/>
            <person name="Shiraishi A."/>
            <person name="Satake H."/>
            <person name="Nakayama K."/>
        </authorList>
    </citation>
    <scope>NUCLEOTIDE SEQUENCE</scope>
</reference>
<dbReference type="AlphaFoldDB" id="A0A699JM17"/>
<feature type="compositionally biased region" description="Acidic residues" evidence="1">
    <location>
        <begin position="42"/>
        <end position="112"/>
    </location>
</feature>